<comment type="caution">
    <text evidence="2">The sequence shown here is derived from an EMBL/GenBank/DDBJ whole genome shotgun (WGS) entry which is preliminary data.</text>
</comment>
<feature type="transmembrane region" description="Helical" evidence="1">
    <location>
        <begin position="75"/>
        <end position="95"/>
    </location>
</feature>
<keyword evidence="1" id="KW-1133">Transmembrane helix</keyword>
<evidence type="ECO:0000313" key="2">
    <source>
        <dbReference type="EMBL" id="RNA10338.1"/>
    </source>
</evidence>
<keyword evidence="1" id="KW-0472">Membrane</keyword>
<reference evidence="2 3" key="1">
    <citation type="journal article" date="2018" name="Sci. Rep.">
        <title>Genomic signatures of local adaptation to the degree of environmental predictability in rotifers.</title>
        <authorList>
            <person name="Franch-Gras L."/>
            <person name="Hahn C."/>
            <person name="Garcia-Roger E.M."/>
            <person name="Carmona M.J."/>
            <person name="Serra M."/>
            <person name="Gomez A."/>
        </authorList>
    </citation>
    <scope>NUCLEOTIDE SEQUENCE [LARGE SCALE GENOMIC DNA]</scope>
    <source>
        <strain evidence="2">HYR1</strain>
    </source>
</reference>
<dbReference type="AlphaFoldDB" id="A0A3M7QHC5"/>
<dbReference type="EMBL" id="REGN01006234">
    <property type="protein sequence ID" value="RNA10338.1"/>
    <property type="molecule type" value="Genomic_DNA"/>
</dbReference>
<proteinExistence type="predicted"/>
<keyword evidence="1" id="KW-0812">Transmembrane</keyword>
<evidence type="ECO:0000256" key="1">
    <source>
        <dbReference type="SAM" id="Phobius"/>
    </source>
</evidence>
<protein>
    <submittedName>
        <fullName evidence="2">Uncharacterized protein</fullName>
    </submittedName>
</protein>
<organism evidence="2 3">
    <name type="scientific">Brachionus plicatilis</name>
    <name type="common">Marine rotifer</name>
    <name type="synonym">Brachionus muelleri</name>
    <dbReference type="NCBI Taxonomy" id="10195"/>
    <lineage>
        <taxon>Eukaryota</taxon>
        <taxon>Metazoa</taxon>
        <taxon>Spiralia</taxon>
        <taxon>Gnathifera</taxon>
        <taxon>Rotifera</taxon>
        <taxon>Eurotatoria</taxon>
        <taxon>Monogononta</taxon>
        <taxon>Pseudotrocha</taxon>
        <taxon>Ploima</taxon>
        <taxon>Brachionidae</taxon>
        <taxon>Brachionus</taxon>
    </lineage>
</organism>
<keyword evidence="3" id="KW-1185">Reference proteome</keyword>
<sequence length="106" mass="12369">MNYTGTKTKITYIGNNYTNILLYPLYSTCLTQCFPAEKKLVFLNINILKEHEILYMLLCGDKILNKSMIKLENSIFLGAQLLFFCIFLINMLLGLDRMNHQTTNKY</sequence>
<name>A0A3M7QHC5_BRAPC</name>
<accession>A0A3M7QHC5</accession>
<dbReference type="Proteomes" id="UP000276133">
    <property type="component" value="Unassembled WGS sequence"/>
</dbReference>
<gene>
    <name evidence="2" type="ORF">BpHYR1_051732</name>
</gene>
<evidence type="ECO:0000313" key="3">
    <source>
        <dbReference type="Proteomes" id="UP000276133"/>
    </source>
</evidence>